<feature type="signal peptide" evidence="1">
    <location>
        <begin position="1"/>
        <end position="21"/>
    </location>
</feature>
<comment type="caution">
    <text evidence="3">The sequence shown here is derived from an EMBL/GenBank/DDBJ whole genome shotgun (WGS) entry which is preliminary data.</text>
</comment>
<dbReference type="Proteomes" id="UP001172083">
    <property type="component" value="Unassembled WGS sequence"/>
</dbReference>
<reference evidence="3" key="1">
    <citation type="submission" date="2023-06" db="EMBL/GenBank/DDBJ databases">
        <title>Genomic of Agaribacillus aureum.</title>
        <authorList>
            <person name="Wang G."/>
        </authorList>
    </citation>
    <scope>NUCLEOTIDE SEQUENCE</scope>
    <source>
        <strain evidence="3">BMA12</strain>
    </source>
</reference>
<protein>
    <submittedName>
        <fullName evidence="3">T9SS type A sorting domain-containing protein</fullName>
    </submittedName>
</protein>
<organism evidence="3 4">
    <name type="scientific">Agaribacillus aureus</name>
    <dbReference type="NCBI Taxonomy" id="3051825"/>
    <lineage>
        <taxon>Bacteria</taxon>
        <taxon>Pseudomonadati</taxon>
        <taxon>Bacteroidota</taxon>
        <taxon>Cytophagia</taxon>
        <taxon>Cytophagales</taxon>
        <taxon>Splendidivirgaceae</taxon>
        <taxon>Agaribacillus</taxon>
    </lineage>
</organism>
<feature type="chain" id="PRO_5046548966" evidence="1">
    <location>
        <begin position="22"/>
        <end position="122"/>
    </location>
</feature>
<proteinExistence type="predicted"/>
<dbReference type="RefSeq" id="WP_346760828.1">
    <property type="nucleotide sequence ID" value="NZ_JAUJEB010000006.1"/>
</dbReference>
<keyword evidence="4" id="KW-1185">Reference proteome</keyword>
<evidence type="ECO:0000313" key="3">
    <source>
        <dbReference type="EMBL" id="MDN5215498.1"/>
    </source>
</evidence>
<dbReference type="Pfam" id="PF18962">
    <property type="entry name" value="Por_Secre_tail"/>
    <property type="match status" value="1"/>
</dbReference>
<dbReference type="InterPro" id="IPR026444">
    <property type="entry name" value="Secre_tail"/>
</dbReference>
<sequence length="122" mass="13980">MKKILLLLVLLIFCSAGWVMGQQRPHVANVNGEVIKRDYQVELYPNPTAEVLNVKSAGDNFVEAEFEIISLIGNKVQTNVEKINDSEYRIPVKQYAAGHYILIIKDKGTLYRRAFKFQKVIR</sequence>
<evidence type="ECO:0000256" key="1">
    <source>
        <dbReference type="SAM" id="SignalP"/>
    </source>
</evidence>
<keyword evidence="1" id="KW-0732">Signal</keyword>
<dbReference type="NCBIfam" id="TIGR04183">
    <property type="entry name" value="Por_Secre_tail"/>
    <property type="match status" value="1"/>
</dbReference>
<name>A0ABT8LCY9_9BACT</name>
<evidence type="ECO:0000313" key="4">
    <source>
        <dbReference type="Proteomes" id="UP001172083"/>
    </source>
</evidence>
<dbReference type="EMBL" id="JAUJEB010000006">
    <property type="protein sequence ID" value="MDN5215498.1"/>
    <property type="molecule type" value="Genomic_DNA"/>
</dbReference>
<gene>
    <name evidence="3" type="ORF">QQ020_25695</name>
</gene>
<accession>A0ABT8LCY9</accession>
<feature type="domain" description="Secretion system C-terminal sorting" evidence="2">
    <location>
        <begin position="43"/>
        <end position="109"/>
    </location>
</feature>
<evidence type="ECO:0000259" key="2">
    <source>
        <dbReference type="Pfam" id="PF18962"/>
    </source>
</evidence>